<protein>
    <submittedName>
        <fullName evidence="6">H+/Cl- antiporter ClcA</fullName>
    </submittedName>
</protein>
<comment type="subcellular location">
    <subcellularLocation>
        <location evidence="1">Membrane</location>
        <topology evidence="1">Multi-pass membrane protein</topology>
    </subcellularLocation>
</comment>
<dbReference type="GO" id="GO:0016020">
    <property type="term" value="C:membrane"/>
    <property type="evidence" value="ECO:0007669"/>
    <property type="project" value="UniProtKB-SubCell"/>
</dbReference>
<feature type="transmembrane region" description="Helical" evidence="5">
    <location>
        <begin position="98"/>
        <end position="117"/>
    </location>
</feature>
<dbReference type="SUPFAM" id="SSF81340">
    <property type="entry name" value="Clc chloride channel"/>
    <property type="match status" value="1"/>
</dbReference>
<evidence type="ECO:0000256" key="3">
    <source>
        <dbReference type="ARBA" id="ARBA00022989"/>
    </source>
</evidence>
<sequence>MPAYIKEIVHRNLNAARDSAVSLWIGLIVGVPVALAEVFYLKGITVIYDLRAVLGNWTLIGMPFAGLLIVYLMNTFGKDCNKGINHIFRIVQGKEHSLSLRVIPLMILTIWLSHLVGASVGRATGVIQIGVAIALWLGHMLHLDNDKIRLTVSGLAAGFACLFGTPITAIFFSLEMFVSGALQYKGLGAAIVSATVASLVAKACGLVPMRYDLPLNYTFSYIEFVKIGLLGICCGWVGSFMAWSLKFSRKQLKKYFPNPYRRVFVSSCFIAIMMFLCWHGRYSGLSRDLLDTAIAGQIDMPWDWVLKIFFTILCLAAGFQGGEVMPLCVIGATFGSYFGNLLGLPVPFSAALGIAAVFASGTNTLVAPIFFGTELFHGHYARYFAIVCALSFYCNHNRSIYEKQRRLRS</sequence>
<accession>A0A7W8FVW9</accession>
<feature type="transmembrane region" description="Helical" evidence="5">
    <location>
        <begin position="383"/>
        <end position="401"/>
    </location>
</feature>
<dbReference type="AlphaFoldDB" id="A0A7W8FVW9"/>
<evidence type="ECO:0000256" key="5">
    <source>
        <dbReference type="SAM" id="Phobius"/>
    </source>
</evidence>
<keyword evidence="3 5" id="KW-1133">Transmembrane helix</keyword>
<reference evidence="6 7" key="1">
    <citation type="submission" date="2020-08" db="EMBL/GenBank/DDBJ databases">
        <title>Genomic Encyclopedia of Type Strains, Phase IV (KMG-IV): sequencing the most valuable type-strain genomes for metagenomic binning, comparative biology and taxonomic classification.</title>
        <authorList>
            <person name="Goeker M."/>
        </authorList>
    </citation>
    <scope>NUCLEOTIDE SEQUENCE [LARGE SCALE GENOMIC DNA]</scope>
    <source>
        <strain evidence="6 7">DSM 25799</strain>
    </source>
</reference>
<dbReference type="Gene3D" id="1.10.3080.10">
    <property type="entry name" value="Clc chloride channel"/>
    <property type="match status" value="1"/>
</dbReference>
<proteinExistence type="predicted"/>
<comment type="caution">
    <text evidence="6">The sequence shown here is derived from an EMBL/GenBank/DDBJ whole genome shotgun (WGS) entry which is preliminary data.</text>
</comment>
<dbReference type="GO" id="GO:0015108">
    <property type="term" value="F:chloride transmembrane transporter activity"/>
    <property type="evidence" value="ECO:0007669"/>
    <property type="project" value="InterPro"/>
</dbReference>
<feature type="transmembrane region" description="Helical" evidence="5">
    <location>
        <begin position="21"/>
        <end position="41"/>
    </location>
</feature>
<dbReference type="Proteomes" id="UP000539953">
    <property type="component" value="Unassembled WGS sequence"/>
</dbReference>
<feature type="transmembrane region" description="Helical" evidence="5">
    <location>
        <begin position="221"/>
        <end position="243"/>
    </location>
</feature>
<keyword evidence="7" id="KW-1185">Reference proteome</keyword>
<keyword evidence="2 5" id="KW-0812">Transmembrane</keyword>
<feature type="transmembrane region" description="Helical" evidence="5">
    <location>
        <begin position="123"/>
        <end position="143"/>
    </location>
</feature>
<dbReference type="InterPro" id="IPR014743">
    <property type="entry name" value="Cl-channel_core"/>
</dbReference>
<dbReference type="Pfam" id="PF00654">
    <property type="entry name" value="Voltage_CLC"/>
    <property type="match status" value="1"/>
</dbReference>
<dbReference type="EMBL" id="JACHHK010000006">
    <property type="protein sequence ID" value="MBB5183623.1"/>
    <property type="molecule type" value="Genomic_DNA"/>
</dbReference>
<evidence type="ECO:0000313" key="7">
    <source>
        <dbReference type="Proteomes" id="UP000539953"/>
    </source>
</evidence>
<feature type="transmembrane region" description="Helical" evidence="5">
    <location>
        <begin position="53"/>
        <end position="77"/>
    </location>
</feature>
<dbReference type="PANTHER" id="PTHR43427:SF12">
    <property type="entry name" value="CHLORIDE TRANSPORTER"/>
    <property type="match status" value="1"/>
</dbReference>
<feature type="transmembrane region" description="Helical" evidence="5">
    <location>
        <begin position="263"/>
        <end position="280"/>
    </location>
</feature>
<dbReference type="InterPro" id="IPR001807">
    <property type="entry name" value="ClC"/>
</dbReference>
<gene>
    <name evidence="6" type="ORF">HNQ47_001658</name>
</gene>
<evidence type="ECO:0000313" key="6">
    <source>
        <dbReference type="EMBL" id="MBB5183623.1"/>
    </source>
</evidence>
<keyword evidence="4 5" id="KW-0472">Membrane</keyword>
<dbReference type="PRINTS" id="PR00762">
    <property type="entry name" value="CLCHANNEL"/>
</dbReference>
<evidence type="ECO:0000256" key="2">
    <source>
        <dbReference type="ARBA" id="ARBA00022692"/>
    </source>
</evidence>
<evidence type="ECO:0000256" key="4">
    <source>
        <dbReference type="ARBA" id="ARBA00023136"/>
    </source>
</evidence>
<dbReference type="InterPro" id="IPR050368">
    <property type="entry name" value="ClC-type_chloride_channel"/>
</dbReference>
<dbReference type="PANTHER" id="PTHR43427">
    <property type="entry name" value="CHLORIDE CHANNEL PROTEIN CLC-E"/>
    <property type="match status" value="1"/>
</dbReference>
<evidence type="ECO:0000256" key="1">
    <source>
        <dbReference type="ARBA" id="ARBA00004141"/>
    </source>
</evidence>
<dbReference type="RefSeq" id="WP_183328920.1">
    <property type="nucleotide sequence ID" value="NZ_JACHHK010000006.1"/>
</dbReference>
<feature type="transmembrane region" description="Helical" evidence="5">
    <location>
        <begin position="155"/>
        <end position="174"/>
    </location>
</feature>
<organism evidence="6 7">
    <name type="scientific">Catenisphaera adipataccumulans</name>
    <dbReference type="NCBI Taxonomy" id="700500"/>
    <lineage>
        <taxon>Bacteria</taxon>
        <taxon>Bacillati</taxon>
        <taxon>Bacillota</taxon>
        <taxon>Erysipelotrichia</taxon>
        <taxon>Erysipelotrichales</taxon>
        <taxon>Erysipelotrichaceae</taxon>
        <taxon>Catenisphaera</taxon>
    </lineage>
</organism>
<name>A0A7W8FVW9_9FIRM</name>